<dbReference type="Gene3D" id="3.30.450.20">
    <property type="entry name" value="PAS domain"/>
    <property type="match status" value="1"/>
</dbReference>
<evidence type="ECO:0000256" key="8">
    <source>
        <dbReference type="ARBA" id="ARBA00022840"/>
    </source>
</evidence>
<evidence type="ECO:0000256" key="1">
    <source>
        <dbReference type="ARBA" id="ARBA00000085"/>
    </source>
</evidence>
<dbReference type="EC" id="2.7.13.3" evidence="3"/>
<feature type="domain" description="Histidine kinase" evidence="11">
    <location>
        <begin position="495"/>
        <end position="705"/>
    </location>
</feature>
<evidence type="ECO:0000256" key="7">
    <source>
        <dbReference type="ARBA" id="ARBA00022777"/>
    </source>
</evidence>
<keyword evidence="9" id="KW-0902">Two-component regulatory system</keyword>
<dbReference type="SUPFAM" id="SSF47384">
    <property type="entry name" value="Homodimeric domain of signal transducing histidine kinase"/>
    <property type="match status" value="1"/>
</dbReference>
<keyword evidence="10" id="KW-0472">Membrane</keyword>
<dbReference type="SMART" id="SM00091">
    <property type="entry name" value="PAS"/>
    <property type="match status" value="1"/>
</dbReference>
<proteinExistence type="predicted"/>
<dbReference type="InterPro" id="IPR035965">
    <property type="entry name" value="PAS-like_dom_sf"/>
</dbReference>
<evidence type="ECO:0000259" key="11">
    <source>
        <dbReference type="PROSITE" id="PS50109"/>
    </source>
</evidence>
<dbReference type="PROSITE" id="PS50109">
    <property type="entry name" value="HIS_KIN"/>
    <property type="match status" value="1"/>
</dbReference>
<evidence type="ECO:0000259" key="13">
    <source>
        <dbReference type="PROSITE" id="PS50885"/>
    </source>
</evidence>
<sequence>MIALVSLSLIAGAVLIALLSLAADNTAFFAEHFTLLLSLTAVAALALIGLIGYQAYVLIRRIRAGVFGAKLTARLLLVFALMALVPGAIVYTVSVQFLTRSIESWFDVRMERALQGGLSLGQSALEHVRRDLVKKAESMAVQLAEMPPEEQAYRLNELRETIAAQEAALYDLEGRLLGFASGDKAGLAPQPPSSAAIWQVRLQQPWSRVEPTADGEGLVARAAVPVNLLSLGESVRVLLLQQAIPSQLARDAREVETAHSNYQELALSRIGLKRLYGFSLTLALALALFSAISLAFILSERMAAPLRALARGTRAVARGDFSQVQASGAQDELGMLTQSFNRMTRQLADARALAQENQDMLQEAKAYLESILGSVSTGVITLSPDYTVRTVNAAAAAALGVEPGQLIGRRLAELGEPGSGLARLAGEMEQCFVESGQGHWQGEMEYDSGNGVRVLLARGASLTSELDSDRLLAFDDITEMIRAQRDAAWGEVARRMAHEIKNPLTPIQLSAERLQRKLADKLDEHERQILTRSTETIVGQVAAMKGLVDAFAQYAKLPAARIEAVDLNALIREVLVLYEGQVPMQVMLADDLPPVAGDPALLRQVLHNLVKNAKEALVETAEPELRVATGLGKNGVELRVGDSGPGFPEHLLSRLFEPYATTKPKGTGLGLTIVKKIIDEHGGAIDVRNAQPHGACITITLPLMEGESADE</sequence>
<keyword evidence="4" id="KW-0597">Phosphoprotein</keyword>
<dbReference type="Pfam" id="PF08448">
    <property type="entry name" value="PAS_4"/>
    <property type="match status" value="1"/>
</dbReference>
<dbReference type="RefSeq" id="WP_126457960.1">
    <property type="nucleotide sequence ID" value="NZ_AP018721.1"/>
</dbReference>
<dbReference type="Pfam" id="PF00512">
    <property type="entry name" value="HisKA"/>
    <property type="match status" value="1"/>
</dbReference>
<gene>
    <name evidence="14" type="ORF">EDC61_11918</name>
</gene>
<dbReference type="InterPro" id="IPR003594">
    <property type="entry name" value="HATPase_dom"/>
</dbReference>
<dbReference type="Pfam" id="PF00672">
    <property type="entry name" value="HAMP"/>
    <property type="match status" value="1"/>
</dbReference>
<evidence type="ECO:0000256" key="10">
    <source>
        <dbReference type="SAM" id="Phobius"/>
    </source>
</evidence>
<dbReference type="SMART" id="SM00388">
    <property type="entry name" value="HisKA"/>
    <property type="match status" value="1"/>
</dbReference>
<dbReference type="PROSITE" id="PS50885">
    <property type="entry name" value="HAMP"/>
    <property type="match status" value="1"/>
</dbReference>
<keyword evidence="5" id="KW-0808">Transferase</keyword>
<evidence type="ECO:0000256" key="9">
    <source>
        <dbReference type="ARBA" id="ARBA00023012"/>
    </source>
</evidence>
<keyword evidence="10" id="KW-1133">Transmembrane helix</keyword>
<dbReference type="Gene3D" id="3.30.565.10">
    <property type="entry name" value="Histidine kinase-like ATPase, C-terminal domain"/>
    <property type="match status" value="1"/>
</dbReference>
<feature type="transmembrane region" description="Helical" evidence="10">
    <location>
        <begin position="32"/>
        <end position="59"/>
    </location>
</feature>
<dbReference type="Proteomes" id="UP000295135">
    <property type="component" value="Unassembled WGS sequence"/>
</dbReference>
<dbReference type="PANTHER" id="PTHR43065:SF10">
    <property type="entry name" value="PEROXIDE STRESS-ACTIVATED HISTIDINE KINASE MAK3"/>
    <property type="match status" value="1"/>
</dbReference>
<evidence type="ECO:0000256" key="5">
    <source>
        <dbReference type="ARBA" id="ARBA00022679"/>
    </source>
</evidence>
<dbReference type="InterPro" id="IPR003661">
    <property type="entry name" value="HisK_dim/P_dom"/>
</dbReference>
<evidence type="ECO:0000313" key="14">
    <source>
        <dbReference type="EMBL" id="TCS69720.1"/>
    </source>
</evidence>
<comment type="caution">
    <text evidence="14">The sequence shown here is derived from an EMBL/GenBank/DDBJ whole genome shotgun (WGS) entry which is preliminary data.</text>
</comment>
<comment type="subcellular location">
    <subcellularLocation>
        <location evidence="2">Membrane</location>
    </subcellularLocation>
</comment>
<dbReference type="AlphaFoldDB" id="A0A4R3JTU6"/>
<dbReference type="CDD" id="cd00082">
    <property type="entry name" value="HisKA"/>
    <property type="match status" value="1"/>
</dbReference>
<evidence type="ECO:0000256" key="4">
    <source>
        <dbReference type="ARBA" id="ARBA00022553"/>
    </source>
</evidence>
<dbReference type="PIRSF" id="PIRSF037532">
    <property type="entry name" value="STHK_NtrY"/>
    <property type="match status" value="1"/>
</dbReference>
<dbReference type="InterPro" id="IPR017232">
    <property type="entry name" value="NtrY"/>
</dbReference>
<dbReference type="InterPro" id="IPR005467">
    <property type="entry name" value="His_kinase_dom"/>
</dbReference>
<evidence type="ECO:0000256" key="3">
    <source>
        <dbReference type="ARBA" id="ARBA00012438"/>
    </source>
</evidence>
<dbReference type="Gene3D" id="1.10.287.130">
    <property type="match status" value="1"/>
</dbReference>
<feature type="transmembrane region" description="Helical" evidence="10">
    <location>
        <begin position="275"/>
        <end position="298"/>
    </location>
</feature>
<protein>
    <recommendedName>
        <fullName evidence="3">histidine kinase</fullName>
        <ecNumber evidence="3">2.7.13.3</ecNumber>
    </recommendedName>
</protein>
<dbReference type="OrthoDB" id="9815750at2"/>
<dbReference type="InterPro" id="IPR004358">
    <property type="entry name" value="Sig_transdc_His_kin-like_C"/>
</dbReference>
<dbReference type="EMBL" id="SLZY01000019">
    <property type="protein sequence ID" value="TCS69720.1"/>
    <property type="molecule type" value="Genomic_DNA"/>
</dbReference>
<dbReference type="GO" id="GO:0005524">
    <property type="term" value="F:ATP binding"/>
    <property type="evidence" value="ECO:0007669"/>
    <property type="project" value="UniProtKB-KW"/>
</dbReference>
<feature type="domain" description="HAMP" evidence="13">
    <location>
        <begin position="300"/>
        <end position="352"/>
    </location>
</feature>
<keyword evidence="15" id="KW-1185">Reference proteome</keyword>
<dbReference type="SMART" id="SM00304">
    <property type="entry name" value="HAMP"/>
    <property type="match status" value="1"/>
</dbReference>
<feature type="domain" description="PAS" evidence="12">
    <location>
        <begin position="364"/>
        <end position="417"/>
    </location>
</feature>
<keyword evidence="8" id="KW-0067">ATP-binding</keyword>
<name>A0A4R3JTU6_9PROT</name>
<dbReference type="CDD" id="cd06225">
    <property type="entry name" value="HAMP"/>
    <property type="match status" value="1"/>
</dbReference>
<dbReference type="InterPro" id="IPR013656">
    <property type="entry name" value="PAS_4"/>
</dbReference>
<dbReference type="InterPro" id="IPR000014">
    <property type="entry name" value="PAS"/>
</dbReference>
<feature type="transmembrane region" description="Helical" evidence="10">
    <location>
        <begin position="71"/>
        <end position="93"/>
    </location>
</feature>
<evidence type="ECO:0000259" key="12">
    <source>
        <dbReference type="PROSITE" id="PS50112"/>
    </source>
</evidence>
<comment type="catalytic activity">
    <reaction evidence="1">
        <text>ATP + protein L-histidine = ADP + protein N-phospho-L-histidine.</text>
        <dbReference type="EC" id="2.7.13.3"/>
    </reaction>
</comment>
<dbReference type="PROSITE" id="PS50112">
    <property type="entry name" value="PAS"/>
    <property type="match status" value="1"/>
</dbReference>
<dbReference type="InterPro" id="IPR036097">
    <property type="entry name" value="HisK_dim/P_sf"/>
</dbReference>
<keyword evidence="7 14" id="KW-0418">Kinase</keyword>
<dbReference type="GO" id="GO:0000155">
    <property type="term" value="F:phosphorelay sensor kinase activity"/>
    <property type="evidence" value="ECO:0007669"/>
    <property type="project" value="InterPro"/>
</dbReference>
<reference evidence="14 15" key="1">
    <citation type="submission" date="2019-03" db="EMBL/GenBank/DDBJ databases">
        <title>Genomic Encyclopedia of Type Strains, Phase IV (KMG-IV): sequencing the most valuable type-strain genomes for metagenomic binning, comparative biology and taxonomic classification.</title>
        <authorList>
            <person name="Goeker M."/>
        </authorList>
    </citation>
    <scope>NUCLEOTIDE SEQUENCE [LARGE SCALE GENOMIC DNA]</scope>
    <source>
        <strain evidence="14 15">DSM 103923</strain>
    </source>
</reference>
<dbReference type="SUPFAM" id="SSF158472">
    <property type="entry name" value="HAMP domain-like"/>
    <property type="match status" value="1"/>
</dbReference>
<dbReference type="PRINTS" id="PR00344">
    <property type="entry name" value="BCTRLSENSOR"/>
</dbReference>
<evidence type="ECO:0000256" key="6">
    <source>
        <dbReference type="ARBA" id="ARBA00022741"/>
    </source>
</evidence>
<keyword evidence="6" id="KW-0547">Nucleotide-binding</keyword>
<dbReference type="SUPFAM" id="SSF55785">
    <property type="entry name" value="PYP-like sensor domain (PAS domain)"/>
    <property type="match status" value="1"/>
</dbReference>
<evidence type="ECO:0000313" key="15">
    <source>
        <dbReference type="Proteomes" id="UP000295135"/>
    </source>
</evidence>
<dbReference type="Gene3D" id="6.10.340.10">
    <property type="match status" value="1"/>
</dbReference>
<keyword evidence="10" id="KW-0812">Transmembrane</keyword>
<dbReference type="InterPro" id="IPR036890">
    <property type="entry name" value="HATPase_C_sf"/>
</dbReference>
<dbReference type="SUPFAM" id="SSF55874">
    <property type="entry name" value="ATPase domain of HSP90 chaperone/DNA topoisomerase II/histidine kinase"/>
    <property type="match status" value="1"/>
</dbReference>
<organism evidence="14 15">
    <name type="scientific">Sulfuritortus calidifontis</name>
    <dbReference type="NCBI Taxonomy" id="1914471"/>
    <lineage>
        <taxon>Bacteria</taxon>
        <taxon>Pseudomonadati</taxon>
        <taxon>Pseudomonadota</taxon>
        <taxon>Betaproteobacteria</taxon>
        <taxon>Nitrosomonadales</taxon>
        <taxon>Thiobacillaceae</taxon>
        <taxon>Sulfuritortus</taxon>
    </lineage>
</organism>
<dbReference type="GO" id="GO:0016020">
    <property type="term" value="C:membrane"/>
    <property type="evidence" value="ECO:0007669"/>
    <property type="project" value="UniProtKB-SubCell"/>
</dbReference>
<dbReference type="SMART" id="SM00387">
    <property type="entry name" value="HATPase_c"/>
    <property type="match status" value="1"/>
</dbReference>
<accession>A0A4R3JTU6</accession>
<evidence type="ECO:0000256" key="2">
    <source>
        <dbReference type="ARBA" id="ARBA00004370"/>
    </source>
</evidence>
<dbReference type="PANTHER" id="PTHR43065">
    <property type="entry name" value="SENSOR HISTIDINE KINASE"/>
    <property type="match status" value="1"/>
</dbReference>
<dbReference type="Pfam" id="PF02518">
    <property type="entry name" value="HATPase_c"/>
    <property type="match status" value="1"/>
</dbReference>
<dbReference type="InterPro" id="IPR003660">
    <property type="entry name" value="HAMP_dom"/>
</dbReference>